<evidence type="ECO:0000256" key="2">
    <source>
        <dbReference type="ARBA" id="ARBA00022679"/>
    </source>
</evidence>
<dbReference type="GO" id="GO:0008170">
    <property type="term" value="F:N-methyltransferase activity"/>
    <property type="evidence" value="ECO:0007669"/>
    <property type="project" value="InterPro"/>
</dbReference>
<protein>
    <recommendedName>
        <fullName evidence="3">DNA methylase N-4/N-6 domain-containing protein</fullName>
    </recommendedName>
</protein>
<sequence length="388" mass="45452">MSLYISLDTFLQKFTKKSDFLTYIDNGIVRTPNKLEPLVEYMERKNITNEDFMILWNEIENKNSYLTRFYNMSLQVKTELIHFGEILSPMLLKYINNNTNPLLKNPIRNMYWKEILQQTESGIHNVPTYLNTVVDLFENNIVHYKLLSKSSLDKMNRNNGNKDVEGGRFGSVLSSFYFRASIMNPYVPYSLNKRRYQATSVFTPTLGWSSYAYGFLESGVTEYVGTDVIPKVCKKTVQFIDKYYTGITKDIYCIPSEELASNKEFNKKYKNHFDLVFFSPPYYDLEKYPSRNQSIKSYKTYEEWLEGYWRPTVMLCYHVLKKGGHMCFIISDYGSPSSSSQHYELVKDMSLIVSEIFGNKISKIPLHNKQIYVLSQEKAPEQIVSIEK</sequence>
<feature type="domain" description="DNA methylase N-4/N-6" evidence="3">
    <location>
        <begin position="274"/>
        <end position="369"/>
    </location>
</feature>
<accession>A0A6C0AUY8</accession>
<name>A0A6C0AUY8_9ZZZZ</name>
<dbReference type="GO" id="GO:0003677">
    <property type="term" value="F:DNA binding"/>
    <property type="evidence" value="ECO:0007669"/>
    <property type="project" value="InterPro"/>
</dbReference>
<evidence type="ECO:0000259" key="3">
    <source>
        <dbReference type="Pfam" id="PF01555"/>
    </source>
</evidence>
<organism evidence="4">
    <name type="scientific">viral metagenome</name>
    <dbReference type="NCBI Taxonomy" id="1070528"/>
    <lineage>
        <taxon>unclassified sequences</taxon>
        <taxon>metagenomes</taxon>
        <taxon>organismal metagenomes</taxon>
    </lineage>
</organism>
<dbReference type="AlphaFoldDB" id="A0A6C0AUY8"/>
<keyword evidence="1" id="KW-0489">Methyltransferase</keyword>
<dbReference type="Gene3D" id="3.40.50.150">
    <property type="entry name" value="Vaccinia Virus protein VP39"/>
    <property type="match status" value="1"/>
</dbReference>
<dbReference type="InterPro" id="IPR002941">
    <property type="entry name" value="DNA_methylase_N4/N6"/>
</dbReference>
<evidence type="ECO:0000256" key="1">
    <source>
        <dbReference type="ARBA" id="ARBA00022603"/>
    </source>
</evidence>
<reference evidence="4" key="1">
    <citation type="journal article" date="2020" name="Nature">
        <title>Giant virus diversity and host interactions through global metagenomics.</title>
        <authorList>
            <person name="Schulz F."/>
            <person name="Roux S."/>
            <person name="Paez-Espino D."/>
            <person name="Jungbluth S."/>
            <person name="Walsh D.A."/>
            <person name="Denef V.J."/>
            <person name="McMahon K.D."/>
            <person name="Konstantinidis K.T."/>
            <person name="Eloe-Fadrosh E.A."/>
            <person name="Kyrpides N.C."/>
            <person name="Woyke T."/>
        </authorList>
    </citation>
    <scope>NUCLEOTIDE SEQUENCE</scope>
    <source>
        <strain evidence="4">GVMAG-S-ERX555943-30</strain>
    </source>
</reference>
<dbReference type="SUPFAM" id="SSF53335">
    <property type="entry name" value="S-adenosyl-L-methionine-dependent methyltransferases"/>
    <property type="match status" value="1"/>
</dbReference>
<dbReference type="GO" id="GO:0032259">
    <property type="term" value="P:methylation"/>
    <property type="evidence" value="ECO:0007669"/>
    <property type="project" value="UniProtKB-KW"/>
</dbReference>
<evidence type="ECO:0000313" key="4">
    <source>
        <dbReference type="EMBL" id="QHS83101.1"/>
    </source>
</evidence>
<keyword evidence="2" id="KW-0808">Transferase</keyword>
<proteinExistence type="predicted"/>
<dbReference type="EMBL" id="MN738749">
    <property type="protein sequence ID" value="QHS83101.1"/>
    <property type="molecule type" value="Genomic_DNA"/>
</dbReference>
<dbReference type="InterPro" id="IPR029063">
    <property type="entry name" value="SAM-dependent_MTases_sf"/>
</dbReference>
<dbReference type="Pfam" id="PF01555">
    <property type="entry name" value="N6_N4_Mtase"/>
    <property type="match status" value="1"/>
</dbReference>